<protein>
    <recommendedName>
        <fullName evidence="3">inorganic diphosphatase</fullName>
        <ecNumber evidence="3">3.6.1.1</ecNumber>
    </recommendedName>
</protein>
<evidence type="ECO:0000256" key="6">
    <source>
        <dbReference type="ARBA" id="ARBA00022842"/>
    </source>
</evidence>
<dbReference type="EC" id="3.6.1.1" evidence="3"/>
<dbReference type="PROSITE" id="PS00387">
    <property type="entry name" value="PPASE"/>
    <property type="match status" value="1"/>
</dbReference>
<dbReference type="GO" id="GO:0005737">
    <property type="term" value="C:cytoplasm"/>
    <property type="evidence" value="ECO:0007669"/>
    <property type="project" value="InterPro"/>
</dbReference>
<dbReference type="Pfam" id="PF00719">
    <property type="entry name" value="Pyrophosphatase"/>
    <property type="match status" value="1"/>
</dbReference>
<keyword evidence="6" id="KW-0460">Magnesium</keyword>
<dbReference type="InterPro" id="IPR036649">
    <property type="entry name" value="Pyrophosphatase_sf"/>
</dbReference>
<dbReference type="PANTHER" id="PTHR10286">
    <property type="entry name" value="INORGANIC PYROPHOSPHATASE"/>
    <property type="match status" value="1"/>
</dbReference>
<keyword evidence="5" id="KW-0378">Hydrolase</keyword>
<dbReference type="EMBL" id="KC740784">
    <property type="protein sequence ID" value="AGM32608.1"/>
    <property type="molecule type" value="mRNA"/>
</dbReference>
<dbReference type="GO" id="GO:0006796">
    <property type="term" value="P:phosphate-containing compound metabolic process"/>
    <property type="evidence" value="ECO:0007669"/>
    <property type="project" value="InterPro"/>
</dbReference>
<evidence type="ECO:0000313" key="7">
    <source>
        <dbReference type="EMBL" id="AGM32608.1"/>
    </source>
</evidence>
<evidence type="ECO:0000256" key="5">
    <source>
        <dbReference type="ARBA" id="ARBA00022801"/>
    </source>
</evidence>
<proteinExistence type="evidence at transcript level"/>
<reference evidence="7" key="1">
    <citation type="submission" date="2013-03" db="EMBL/GenBank/DDBJ databases">
        <title>Immune-Related transcriptome of Coptotermes formosanus Shiraki workers: the defense mechanism.</title>
        <authorList>
            <person name="Hussain A."/>
            <person name="Li Y.F."/>
            <person name="Wen S.Y."/>
        </authorList>
    </citation>
    <scope>NUCLEOTIDE SEQUENCE</scope>
</reference>
<comment type="similarity">
    <text evidence="2">Belongs to the PPase family.</text>
</comment>
<dbReference type="GO" id="GO:0000287">
    <property type="term" value="F:magnesium ion binding"/>
    <property type="evidence" value="ECO:0007669"/>
    <property type="project" value="InterPro"/>
</dbReference>
<evidence type="ECO:0000256" key="2">
    <source>
        <dbReference type="ARBA" id="ARBA00006220"/>
    </source>
</evidence>
<accession>R4V443</accession>
<evidence type="ECO:0000256" key="3">
    <source>
        <dbReference type="ARBA" id="ARBA00012146"/>
    </source>
</evidence>
<evidence type="ECO:0000256" key="4">
    <source>
        <dbReference type="ARBA" id="ARBA00022723"/>
    </source>
</evidence>
<dbReference type="SUPFAM" id="SSF50324">
    <property type="entry name" value="Inorganic pyrophosphatase"/>
    <property type="match status" value="1"/>
</dbReference>
<organism evidence="7">
    <name type="scientific">Coptotermes formosanus</name>
    <name type="common">Formosan subterranean termite</name>
    <dbReference type="NCBI Taxonomy" id="36987"/>
    <lineage>
        <taxon>Eukaryota</taxon>
        <taxon>Metazoa</taxon>
        <taxon>Ecdysozoa</taxon>
        <taxon>Arthropoda</taxon>
        <taxon>Hexapoda</taxon>
        <taxon>Insecta</taxon>
        <taxon>Pterygota</taxon>
        <taxon>Neoptera</taxon>
        <taxon>Polyneoptera</taxon>
        <taxon>Dictyoptera</taxon>
        <taxon>Blattodea</taxon>
        <taxon>Blattoidea</taxon>
        <taxon>Termitoidae</taxon>
        <taxon>Rhinotermitidae</taxon>
        <taxon>Coptotermes</taxon>
    </lineage>
</organism>
<dbReference type="InterPro" id="IPR008162">
    <property type="entry name" value="Pyrophosphatase"/>
</dbReference>
<evidence type="ECO:0000256" key="1">
    <source>
        <dbReference type="ARBA" id="ARBA00001946"/>
    </source>
</evidence>
<sequence>MYEAVERGSPYTTDYRVYFRNASGPISPLHDIPIYADASKKIYNMVVEIPRWTNAKMETWENPEVLDESTGYKGDNDPIDILEIGYRVAKRGEVLQVKVLGTIALIDEGETDWKIIAIDVNDPLADELKDVADVEKHFPGLLKATVEWFKIYKIPDGKPENQFAFNGEAKNREFAHHIIDDVHKYWCSLIKKEAEAGGISCANVTNAESPFKIEQKDAEDILAKSPQPGTPQPVDPVVDKWHYIHLK</sequence>
<comment type="cofactor">
    <cofactor evidence="1">
        <name>Mg(2+)</name>
        <dbReference type="ChEBI" id="CHEBI:18420"/>
    </cofactor>
</comment>
<dbReference type="GO" id="GO:0004427">
    <property type="term" value="F:inorganic diphosphate phosphatase activity"/>
    <property type="evidence" value="ECO:0007669"/>
    <property type="project" value="UniProtKB-EC"/>
</dbReference>
<name>R4V443_COPFO</name>
<keyword evidence="4" id="KW-0479">Metal-binding</keyword>
<dbReference type="AlphaFoldDB" id="R4V443"/>
<dbReference type="Gene3D" id="3.90.80.10">
    <property type="entry name" value="Inorganic pyrophosphatase"/>
    <property type="match status" value="2"/>
</dbReference>